<dbReference type="PANTHER" id="PTHR43641">
    <property type="entry name" value="FORMATE ACETYLTRANSFERASE 3-RELATED"/>
    <property type="match status" value="1"/>
</dbReference>
<dbReference type="Gene3D" id="3.20.70.20">
    <property type="match status" value="1"/>
</dbReference>
<dbReference type="InterPro" id="IPR001150">
    <property type="entry name" value="Gly_radical"/>
</dbReference>
<evidence type="ECO:0000259" key="6">
    <source>
        <dbReference type="PROSITE" id="PS51554"/>
    </source>
</evidence>
<proteinExistence type="predicted"/>
<evidence type="ECO:0008006" key="9">
    <source>
        <dbReference type="Google" id="ProtNLM"/>
    </source>
</evidence>
<name>A0A844G2A0_9BACT</name>
<organism evidence="7 8">
    <name type="scientific">Victivallis lenta</name>
    <dbReference type="NCBI Taxonomy" id="2606640"/>
    <lineage>
        <taxon>Bacteria</taxon>
        <taxon>Pseudomonadati</taxon>
        <taxon>Lentisphaerota</taxon>
        <taxon>Lentisphaeria</taxon>
        <taxon>Victivallales</taxon>
        <taxon>Victivallaceae</taxon>
        <taxon>Victivallis</taxon>
    </lineage>
</organism>
<protein>
    <recommendedName>
        <fullName evidence="9">Formate C-acetyltransferase</fullName>
    </recommendedName>
</protein>
<sequence>MEVAMNPRQQLLLRKIKERNGSFPSAPNPMLRDAARFLAFTPERSLSQIRAMTIYESAKLMPLAFDPDSLLAGEHFNHFFGDDRDGGDEEKQRQLDELGDFRLAELRETARQLRSCRSAVSPGESTPGSRTGMAGGWPALPAGTGGAAPVFTAVGWVENHSVRDYGFLLKHGFGGLRRLAERQLERFPLHNCDYVRRENFLRAALAVCDAGLLFGRRHAELARQAGAAETARNCLAVETGAKSFPQAVQLLWLGHLIACADDGINANSIGRLDRLLQPYYEHDRAQNLITREEAVGWMIELAVRLYLPYDVQAITLGGVDADGKPALCEMSRIILEATERFGEIRDLSVRITSQTPDDFLMQCAKLVLKGGGIPFFFNDDCFIPALANRGVAPEDARNYAPIGCVELTIPGKANSHAVSGWFNLLRVLELTLFGGCDPRTGERLLPESPDLAGIGSWDELMRRLEQNIEYMASRMVYHCRREERNQRLFGSLPAFSLLTPSCLERGRDITDGGAEYNWHSICLLGVPDTADSLAVLKRQVFESRQLPAEVLLDALKHDFSGGEALRGQLLAGTPKYGNGDDETDRIAAELSRSFIALMDRWSEKGNRLFVHLFSFYNNVYFGEAVGAMPDGRRAGEPLAYSLSPHQGRDREGVTMLLRSLAKQPHREAGGASAAIIDLHPSLFEGSNGAGRFIALLRSALAMGVGQMQWNVVSAERLEQAKRDPEHYGNIPVRVAGYSQLFRLIPPEIQDHLIARTKHRA</sequence>
<dbReference type="PROSITE" id="PS51149">
    <property type="entry name" value="GLY_RADICAL_2"/>
    <property type="match status" value="1"/>
</dbReference>
<evidence type="ECO:0000256" key="3">
    <source>
        <dbReference type="PROSITE-ProRule" id="PRU00493"/>
    </source>
</evidence>
<feature type="region of interest" description="Disordered" evidence="4">
    <location>
        <begin position="114"/>
        <end position="138"/>
    </location>
</feature>
<feature type="domain" description="Glycine radical" evidence="5">
    <location>
        <begin position="640"/>
        <end position="760"/>
    </location>
</feature>
<keyword evidence="1 3" id="KW-0556">Organic radical</keyword>
<evidence type="ECO:0000313" key="7">
    <source>
        <dbReference type="EMBL" id="MST97787.1"/>
    </source>
</evidence>
<evidence type="ECO:0000313" key="8">
    <source>
        <dbReference type="Proteomes" id="UP000435649"/>
    </source>
</evidence>
<dbReference type="Pfam" id="PF02901">
    <property type="entry name" value="PFL-like"/>
    <property type="match status" value="1"/>
</dbReference>
<feature type="modified residue" description="Glycine radical" evidence="3">
    <location>
        <position position="736"/>
    </location>
</feature>
<comment type="caution">
    <text evidence="7">The sequence shown here is derived from an EMBL/GenBank/DDBJ whole genome shotgun (WGS) entry which is preliminary data.</text>
</comment>
<dbReference type="PANTHER" id="PTHR43641:SF2">
    <property type="entry name" value="DEHYDRATASE YBIW-RELATED"/>
    <property type="match status" value="1"/>
</dbReference>
<dbReference type="EMBL" id="VUNS01000012">
    <property type="protein sequence ID" value="MST97787.1"/>
    <property type="molecule type" value="Genomic_DNA"/>
</dbReference>
<keyword evidence="2" id="KW-0456">Lyase</keyword>
<dbReference type="InterPro" id="IPR051215">
    <property type="entry name" value="GRE"/>
</dbReference>
<reference evidence="7 8" key="1">
    <citation type="submission" date="2019-08" db="EMBL/GenBank/DDBJ databases">
        <title>In-depth cultivation of the pig gut microbiome towards novel bacterial diversity and tailored functional studies.</title>
        <authorList>
            <person name="Wylensek D."/>
            <person name="Hitch T.C.A."/>
            <person name="Clavel T."/>
        </authorList>
    </citation>
    <scope>NUCLEOTIDE SEQUENCE [LARGE SCALE GENOMIC DNA]</scope>
    <source>
        <strain evidence="7 8">BBE-744-WT-12</strain>
    </source>
</reference>
<evidence type="ECO:0000256" key="4">
    <source>
        <dbReference type="SAM" id="MobiDB-lite"/>
    </source>
</evidence>
<feature type="domain" description="PFL" evidence="6">
    <location>
        <begin position="1"/>
        <end position="633"/>
    </location>
</feature>
<evidence type="ECO:0000256" key="2">
    <source>
        <dbReference type="ARBA" id="ARBA00023239"/>
    </source>
</evidence>
<dbReference type="Pfam" id="PF01228">
    <property type="entry name" value="Gly_radical"/>
    <property type="match status" value="1"/>
</dbReference>
<evidence type="ECO:0000259" key="5">
    <source>
        <dbReference type="PROSITE" id="PS51149"/>
    </source>
</evidence>
<dbReference type="SUPFAM" id="SSF51998">
    <property type="entry name" value="PFL-like glycyl radical enzymes"/>
    <property type="match status" value="1"/>
</dbReference>
<keyword evidence="8" id="KW-1185">Reference proteome</keyword>
<accession>A0A844G2A0</accession>
<dbReference type="GO" id="GO:0016829">
    <property type="term" value="F:lyase activity"/>
    <property type="evidence" value="ECO:0007669"/>
    <property type="project" value="UniProtKB-KW"/>
</dbReference>
<dbReference type="InterPro" id="IPR004184">
    <property type="entry name" value="PFL_dom"/>
</dbReference>
<dbReference type="AlphaFoldDB" id="A0A844G2A0"/>
<evidence type="ECO:0000256" key="1">
    <source>
        <dbReference type="ARBA" id="ARBA00022818"/>
    </source>
</evidence>
<dbReference type="GO" id="GO:0005829">
    <property type="term" value="C:cytosol"/>
    <property type="evidence" value="ECO:0007669"/>
    <property type="project" value="TreeGrafter"/>
</dbReference>
<gene>
    <name evidence="7" type="ORF">FYJ85_12135</name>
</gene>
<dbReference type="PROSITE" id="PS51554">
    <property type="entry name" value="PFL"/>
    <property type="match status" value="1"/>
</dbReference>
<dbReference type="Proteomes" id="UP000435649">
    <property type="component" value="Unassembled WGS sequence"/>
</dbReference>